<evidence type="ECO:0000313" key="4">
    <source>
        <dbReference type="EMBL" id="UOO80009.1"/>
    </source>
</evidence>
<evidence type="ECO:0000313" key="5">
    <source>
        <dbReference type="Proteomes" id="UP000294721"/>
    </source>
</evidence>
<feature type="transmembrane region" description="Helical" evidence="2">
    <location>
        <begin position="198"/>
        <end position="219"/>
    </location>
</feature>
<keyword evidence="2" id="KW-1133">Transmembrane helix</keyword>
<dbReference type="EMBL" id="SLXE01000035">
    <property type="protein sequence ID" value="TCP00773.1"/>
    <property type="molecule type" value="Genomic_DNA"/>
</dbReference>
<keyword evidence="1" id="KW-0175">Coiled coil</keyword>
<name>A0AAE9KHH0_9NEIS</name>
<dbReference type="AlphaFoldDB" id="A0AAE9KHH0"/>
<evidence type="ECO:0000313" key="3">
    <source>
        <dbReference type="EMBL" id="TCP00773.1"/>
    </source>
</evidence>
<organism evidence="4 6">
    <name type="scientific">Uruburuella suis</name>
    <dbReference type="NCBI Taxonomy" id="252130"/>
    <lineage>
        <taxon>Bacteria</taxon>
        <taxon>Pseudomonadati</taxon>
        <taxon>Pseudomonadota</taxon>
        <taxon>Betaproteobacteria</taxon>
        <taxon>Neisseriales</taxon>
        <taxon>Neisseriaceae</taxon>
        <taxon>Uruburuella</taxon>
    </lineage>
</organism>
<dbReference type="RefSeq" id="WP_132954683.1">
    <property type="nucleotide sequence ID" value="NZ_CP091507.1"/>
</dbReference>
<evidence type="ECO:0000313" key="6">
    <source>
        <dbReference type="Proteomes" id="UP000829756"/>
    </source>
</evidence>
<evidence type="ECO:0000256" key="2">
    <source>
        <dbReference type="SAM" id="Phobius"/>
    </source>
</evidence>
<dbReference type="KEGG" id="usu:LVJ78_03035"/>
<gene>
    <name evidence="3" type="ORF">EV680_1351</name>
    <name evidence="4" type="ORF">LVJ78_03035</name>
</gene>
<proteinExistence type="predicted"/>
<keyword evidence="2" id="KW-0472">Membrane</keyword>
<reference evidence="4" key="2">
    <citation type="submission" date="2021-12" db="EMBL/GenBank/DDBJ databases">
        <authorList>
            <person name="Veyrier F.J."/>
        </authorList>
    </citation>
    <scope>NUCLEOTIDE SEQUENCE</scope>
    <source>
        <strain evidence="4">1258/02</strain>
    </source>
</reference>
<keyword evidence="5" id="KW-1185">Reference proteome</keyword>
<keyword evidence="2" id="KW-0812">Transmembrane</keyword>
<dbReference type="Proteomes" id="UP000294721">
    <property type="component" value="Unassembled WGS sequence"/>
</dbReference>
<reference evidence="4" key="3">
    <citation type="journal article" date="2022" name="Res Sq">
        <title>Evolution of multicellular longitudinally dividing oral cavity symbionts (Neisseriaceae).</title>
        <authorList>
            <person name="Nyongesa S."/>
            <person name="Weber P."/>
            <person name="Bernet E."/>
            <person name="Pullido F."/>
            <person name="Nieckarz M."/>
            <person name="Delaby M."/>
            <person name="Nieves C."/>
            <person name="Viehboeck T."/>
            <person name="Krause N."/>
            <person name="Rivera-Millot A."/>
            <person name="Nakamura A."/>
            <person name="Vischer N."/>
            <person name="VanNieuwenhze M."/>
            <person name="Brun Y."/>
            <person name="Cava F."/>
            <person name="Bulgheresi S."/>
            <person name="Veyrier F."/>
        </authorList>
    </citation>
    <scope>NUCLEOTIDE SEQUENCE</scope>
    <source>
        <strain evidence="4">1258/02</strain>
    </source>
</reference>
<protein>
    <submittedName>
        <fullName evidence="4">Uncharacterized protein</fullName>
    </submittedName>
</protein>
<feature type="coiled-coil region" evidence="1">
    <location>
        <begin position="145"/>
        <end position="180"/>
    </location>
</feature>
<sequence>MNKQQPLYDVYVSYPPGVDHGRVDACIRDNLPDTEAEDLIAALEEHPQAIIAEQCTREERENAQHYFSYLGLDVIIRLSLELAPDGTEHEEILVEQVSQCPVCYAIIEDPEAKECPSCGTHFGSLSERVLQRKRIEWQERVAFENRKQHEIAQKLQQEKQEEEKRLRKQIRAELEEQLRAQSGVTRYLPYWLRGKKGILGISLVIFVMIVLLGCGYLIARIAS</sequence>
<accession>A0AAE9KHH0</accession>
<reference evidence="3 5" key="1">
    <citation type="submission" date="2019-03" db="EMBL/GenBank/DDBJ databases">
        <title>Genomic Encyclopedia of Type Strains, Phase IV (KMG-IV): sequencing the most valuable type-strain genomes for metagenomic binning, comparative biology and taxonomic classification.</title>
        <authorList>
            <person name="Goeker M."/>
        </authorList>
    </citation>
    <scope>NUCLEOTIDE SEQUENCE [LARGE SCALE GENOMIC DNA]</scope>
    <source>
        <strain evidence="3 5">DSM 17474</strain>
    </source>
</reference>
<dbReference type="Proteomes" id="UP000829756">
    <property type="component" value="Chromosome"/>
</dbReference>
<dbReference type="EMBL" id="CP091507">
    <property type="protein sequence ID" value="UOO80009.1"/>
    <property type="molecule type" value="Genomic_DNA"/>
</dbReference>
<evidence type="ECO:0000256" key="1">
    <source>
        <dbReference type="SAM" id="Coils"/>
    </source>
</evidence>